<evidence type="ECO:0000313" key="7">
    <source>
        <dbReference type="Proteomes" id="UP000552700"/>
    </source>
</evidence>
<dbReference type="Pfam" id="PF03466">
    <property type="entry name" value="LysR_substrate"/>
    <property type="match status" value="1"/>
</dbReference>
<dbReference type="PROSITE" id="PS50931">
    <property type="entry name" value="HTH_LYSR"/>
    <property type="match status" value="1"/>
</dbReference>
<dbReference type="PANTHER" id="PTHR30537:SF1">
    <property type="entry name" value="HTH-TYPE TRANSCRIPTIONAL REGULATOR PGRR"/>
    <property type="match status" value="1"/>
</dbReference>
<dbReference type="AlphaFoldDB" id="A0A841ITR2"/>
<evidence type="ECO:0000259" key="5">
    <source>
        <dbReference type="PROSITE" id="PS50931"/>
    </source>
</evidence>
<dbReference type="InterPro" id="IPR036390">
    <property type="entry name" value="WH_DNA-bd_sf"/>
</dbReference>
<proteinExistence type="inferred from homology"/>
<comment type="caution">
    <text evidence="6">The sequence shown here is derived from an EMBL/GenBank/DDBJ whole genome shotgun (WGS) entry which is preliminary data.</text>
</comment>
<dbReference type="Proteomes" id="UP000552700">
    <property type="component" value="Unassembled WGS sequence"/>
</dbReference>
<evidence type="ECO:0000256" key="4">
    <source>
        <dbReference type="ARBA" id="ARBA00023163"/>
    </source>
</evidence>
<dbReference type="InterPro" id="IPR036388">
    <property type="entry name" value="WH-like_DNA-bd_sf"/>
</dbReference>
<keyword evidence="7" id="KW-1185">Reference proteome</keyword>
<name>A0A841ITR2_9SPHN</name>
<evidence type="ECO:0000256" key="2">
    <source>
        <dbReference type="ARBA" id="ARBA00023015"/>
    </source>
</evidence>
<dbReference type="InterPro" id="IPR058163">
    <property type="entry name" value="LysR-type_TF_proteobact-type"/>
</dbReference>
<keyword evidence="3 6" id="KW-0238">DNA-binding</keyword>
<dbReference type="SUPFAM" id="SSF53850">
    <property type="entry name" value="Periplasmic binding protein-like II"/>
    <property type="match status" value="1"/>
</dbReference>
<protein>
    <submittedName>
        <fullName evidence="6">DNA-binding transcriptional LysR family regulator</fullName>
    </submittedName>
</protein>
<dbReference type="Gene3D" id="3.40.190.290">
    <property type="match status" value="1"/>
</dbReference>
<dbReference type="Gene3D" id="1.10.10.10">
    <property type="entry name" value="Winged helix-like DNA-binding domain superfamily/Winged helix DNA-binding domain"/>
    <property type="match status" value="1"/>
</dbReference>
<evidence type="ECO:0000313" key="6">
    <source>
        <dbReference type="EMBL" id="MBB6122299.1"/>
    </source>
</evidence>
<evidence type="ECO:0000256" key="3">
    <source>
        <dbReference type="ARBA" id="ARBA00023125"/>
    </source>
</evidence>
<comment type="similarity">
    <text evidence="1">Belongs to the LysR transcriptional regulatory family.</text>
</comment>
<dbReference type="InterPro" id="IPR005119">
    <property type="entry name" value="LysR_subst-bd"/>
</dbReference>
<keyword evidence="4" id="KW-0804">Transcription</keyword>
<keyword evidence="2" id="KW-0805">Transcription regulation</keyword>
<dbReference type="PRINTS" id="PR00039">
    <property type="entry name" value="HTHLYSR"/>
</dbReference>
<dbReference type="GO" id="GO:0043565">
    <property type="term" value="F:sequence-specific DNA binding"/>
    <property type="evidence" value="ECO:0007669"/>
    <property type="project" value="TreeGrafter"/>
</dbReference>
<evidence type="ECO:0000256" key="1">
    <source>
        <dbReference type="ARBA" id="ARBA00009437"/>
    </source>
</evidence>
<dbReference type="GO" id="GO:0006351">
    <property type="term" value="P:DNA-templated transcription"/>
    <property type="evidence" value="ECO:0007669"/>
    <property type="project" value="TreeGrafter"/>
</dbReference>
<dbReference type="SUPFAM" id="SSF46785">
    <property type="entry name" value="Winged helix' DNA-binding domain"/>
    <property type="match status" value="1"/>
</dbReference>
<reference evidence="6 7" key="1">
    <citation type="submission" date="2020-08" db="EMBL/GenBank/DDBJ databases">
        <title>Genomic Encyclopedia of Type Strains, Phase IV (KMG-IV): sequencing the most valuable type-strain genomes for metagenomic binning, comparative biology and taxonomic classification.</title>
        <authorList>
            <person name="Goeker M."/>
        </authorList>
    </citation>
    <scope>NUCLEOTIDE SEQUENCE [LARGE SCALE GENOMIC DNA]</scope>
    <source>
        <strain evidence="6 7">DSM 102255</strain>
    </source>
</reference>
<dbReference type="FunFam" id="1.10.10.10:FF:000001">
    <property type="entry name" value="LysR family transcriptional regulator"/>
    <property type="match status" value="1"/>
</dbReference>
<organism evidence="6 7">
    <name type="scientific">Sphingobium subterraneum</name>
    <dbReference type="NCBI Taxonomy" id="627688"/>
    <lineage>
        <taxon>Bacteria</taxon>
        <taxon>Pseudomonadati</taxon>
        <taxon>Pseudomonadota</taxon>
        <taxon>Alphaproteobacteria</taxon>
        <taxon>Sphingomonadales</taxon>
        <taxon>Sphingomonadaceae</taxon>
        <taxon>Sphingobium</taxon>
    </lineage>
</organism>
<dbReference type="Pfam" id="PF00126">
    <property type="entry name" value="HTH_1"/>
    <property type="match status" value="1"/>
</dbReference>
<feature type="domain" description="HTH lysR-type" evidence="5">
    <location>
        <begin position="4"/>
        <end position="61"/>
    </location>
</feature>
<sequence length="295" mass="33403">MRGREFAELHAFVIVAELGSFARAAERLRMAPSTLSQTIRQLEDRLGVLLFERTTRRVSITAAGTRLINRFRPALEEMNAALDDARDTEAVPSGLVRIHVPRQPFRLHVQPHLGRFHRLFPDIRLDITVDDAPVHLISAGYDLTIQRAEWIDDRMAAVDLGGEIRNVVVASKGYLSEMGAPETPDDLTNHRCIHWRRSGFAEPFQWQFWINDRWRIIEVSGPLVVSECEIGVQAARDDIGLAFVTESAAYKHIAARELVLLLEPFLPFSPGWKICHRKDSFQTAASKAFTEFLVA</sequence>
<dbReference type="RefSeq" id="WP_184076332.1">
    <property type="nucleotide sequence ID" value="NZ_JACIJP010000001.1"/>
</dbReference>
<dbReference type="GO" id="GO:0003700">
    <property type="term" value="F:DNA-binding transcription factor activity"/>
    <property type="evidence" value="ECO:0007669"/>
    <property type="project" value="InterPro"/>
</dbReference>
<dbReference type="InterPro" id="IPR000847">
    <property type="entry name" value="LysR_HTH_N"/>
</dbReference>
<dbReference type="PANTHER" id="PTHR30537">
    <property type="entry name" value="HTH-TYPE TRANSCRIPTIONAL REGULATOR"/>
    <property type="match status" value="1"/>
</dbReference>
<dbReference type="EMBL" id="JACIJP010000001">
    <property type="protein sequence ID" value="MBB6122299.1"/>
    <property type="molecule type" value="Genomic_DNA"/>
</dbReference>
<gene>
    <name evidence="6" type="ORF">FHS92_000006</name>
</gene>
<accession>A0A841ITR2</accession>